<organism evidence="5 6">
    <name type="scientific">Sphaerisporangium rhizosphaerae</name>
    <dbReference type="NCBI Taxonomy" id="2269375"/>
    <lineage>
        <taxon>Bacteria</taxon>
        <taxon>Bacillati</taxon>
        <taxon>Actinomycetota</taxon>
        <taxon>Actinomycetes</taxon>
        <taxon>Streptosporangiales</taxon>
        <taxon>Streptosporangiaceae</taxon>
        <taxon>Sphaerisporangium</taxon>
    </lineage>
</organism>
<evidence type="ECO:0000256" key="3">
    <source>
        <dbReference type="SAM" id="SignalP"/>
    </source>
</evidence>
<dbReference type="Proteomes" id="UP001596496">
    <property type="component" value="Unassembled WGS sequence"/>
</dbReference>
<feature type="region of interest" description="Disordered" evidence="1">
    <location>
        <begin position="466"/>
        <end position="487"/>
    </location>
</feature>
<feature type="transmembrane region" description="Helical" evidence="2">
    <location>
        <begin position="301"/>
        <end position="320"/>
    </location>
</feature>
<proteinExistence type="predicted"/>
<feature type="transmembrane region" description="Helical" evidence="2">
    <location>
        <begin position="157"/>
        <end position="179"/>
    </location>
</feature>
<sequence>MIFVWAAAAAVALWLALLAAMAFATRNPGITPGPPTSELGEESPALVDLITGDWRLCDEAASATLLDLAAKGAVQIEEIGPELSLVRLGTPRAPLAPYEKLVLDHVASLATDGVVATGALAEGARNLGRWWKSFRKKVIAEAREKGLSRPRWSRAQAVLLTAAAAVPAVAVGVAVAATADDGHEGGGIGAGFIALAVLSALMDRFNGERGTAQGARVAGHWLGVRAHLSGGGFADRPAASVTIWGRHLAYAAALGLARRAVTSLPVSVPADDKRAWSDFGGMWHVVDVRYPRRILWGRPPWPVMFGGVVAGLAAGFWLWLLGVVAKALTDWPDALVMPVAYLGAAVAAGVPIAFAIADLTTRTEVEGQIVRLRAFRVGGDEHPKYAYWVALDDGRRRQVKALGAEEELWRPLAEGDRVRARVGRRLGWIREIEIVERSRHRGAASYDDTGEHVLHAPENLGEVPLRARDDAHGPDHPADPFAPAAEASPLTPADPFAPAGLVTPDDLRRVLGVAVGAAGPYPDALPTPAWLAVRSCRYRATGGTPVTVDVHAAAGARGGYLMVLGHLLTRVEGRQAPGIGGAAAAMLHPGVVAARTAEGTFAIHVHSPAGPPPPDALVELARAAAARMDGRSPVA</sequence>
<evidence type="ECO:0000256" key="2">
    <source>
        <dbReference type="SAM" id="Phobius"/>
    </source>
</evidence>
<name>A0ABW2PDU4_9ACTN</name>
<evidence type="ECO:0000313" key="5">
    <source>
        <dbReference type="EMBL" id="MFC7386662.1"/>
    </source>
</evidence>
<gene>
    <name evidence="5" type="ORF">ACFQSB_30950</name>
</gene>
<dbReference type="RefSeq" id="WP_380830403.1">
    <property type="nucleotide sequence ID" value="NZ_JBHTCG010000029.1"/>
</dbReference>
<accession>A0ABW2PDU4</accession>
<feature type="transmembrane region" description="Helical" evidence="2">
    <location>
        <begin position="185"/>
        <end position="202"/>
    </location>
</feature>
<keyword evidence="3" id="KW-0732">Signal</keyword>
<dbReference type="EMBL" id="JBHTCG010000029">
    <property type="protein sequence ID" value="MFC7386662.1"/>
    <property type="molecule type" value="Genomic_DNA"/>
</dbReference>
<feature type="compositionally biased region" description="Basic and acidic residues" evidence="1">
    <location>
        <begin position="466"/>
        <end position="478"/>
    </location>
</feature>
<feature type="domain" description="Predicted membrane protein YciQ-like C-terminal" evidence="4">
    <location>
        <begin position="43"/>
        <end position="262"/>
    </location>
</feature>
<evidence type="ECO:0000256" key="1">
    <source>
        <dbReference type="SAM" id="MobiDB-lite"/>
    </source>
</evidence>
<evidence type="ECO:0000313" key="6">
    <source>
        <dbReference type="Proteomes" id="UP001596496"/>
    </source>
</evidence>
<feature type="chain" id="PRO_5045732466" evidence="3">
    <location>
        <begin position="25"/>
        <end position="635"/>
    </location>
</feature>
<evidence type="ECO:0000259" key="4">
    <source>
        <dbReference type="Pfam" id="PF20990"/>
    </source>
</evidence>
<comment type="caution">
    <text evidence="5">The sequence shown here is derived from an EMBL/GenBank/DDBJ whole genome shotgun (WGS) entry which is preliminary data.</text>
</comment>
<dbReference type="InterPro" id="IPR048389">
    <property type="entry name" value="YciQ-like_C"/>
</dbReference>
<dbReference type="Pfam" id="PF20990">
    <property type="entry name" value="DUF2207_C"/>
    <property type="match status" value="1"/>
</dbReference>
<feature type="transmembrane region" description="Helical" evidence="2">
    <location>
        <begin position="340"/>
        <end position="361"/>
    </location>
</feature>
<keyword evidence="2" id="KW-0812">Transmembrane</keyword>
<protein>
    <submittedName>
        <fullName evidence="5">DUF2207 family protein</fullName>
    </submittedName>
</protein>
<keyword evidence="6" id="KW-1185">Reference proteome</keyword>
<keyword evidence="2" id="KW-1133">Transmembrane helix</keyword>
<feature type="signal peptide" evidence="3">
    <location>
        <begin position="1"/>
        <end position="24"/>
    </location>
</feature>
<reference evidence="6" key="1">
    <citation type="journal article" date="2019" name="Int. J. Syst. Evol. Microbiol.">
        <title>The Global Catalogue of Microorganisms (GCM) 10K type strain sequencing project: providing services to taxonomists for standard genome sequencing and annotation.</title>
        <authorList>
            <consortium name="The Broad Institute Genomics Platform"/>
            <consortium name="The Broad Institute Genome Sequencing Center for Infectious Disease"/>
            <person name="Wu L."/>
            <person name="Ma J."/>
        </authorList>
    </citation>
    <scope>NUCLEOTIDE SEQUENCE [LARGE SCALE GENOMIC DNA]</scope>
    <source>
        <strain evidence="6">CECT 7649</strain>
    </source>
</reference>
<keyword evidence="2" id="KW-0472">Membrane</keyword>